<dbReference type="Proteomes" id="UP000728032">
    <property type="component" value="Unassembled WGS sequence"/>
</dbReference>
<dbReference type="AlphaFoldDB" id="A0A7R9QPC5"/>
<sequence length="410" mass="46757">MDSNEVNQLISKNISWTKLPDHVKQSIGNSDEYDKKVLEFSVKNQMRYRKNLALLTLLNNASSQRYISCREVCGMRITPFQYYNQMISDLLETERNYDTLPNFTAADCLRLLGIGRNQYIDLMNQFRSSKKFLGMIRKPIKDLLPNKPVANIMIDFWWTINPGYITEDDVKHMVTPNEKIIVDKILSEDPIPCQLKTGEVNQSDVRSLYQKGLIYFDIPIEDSDLIHIPPLEGFVMNRVTGDYFETLLYKIFVSIDEKTTVSELSSVLQIESSLVKNAISMYCRLGFAFKKNHDFTLDDCHSSWTNSGHRLSSSDTNSHTNEKPIDRKHNKQNISKFISSLPNEDEVSSEGIDVFEGESDTNTKDKSSAQNHSINSNHVMATNSSDIKRIGLLYDSTLAAFLMMGNLAPG</sequence>
<evidence type="ECO:0000259" key="4">
    <source>
        <dbReference type="Pfam" id="PF14648"/>
    </source>
</evidence>
<dbReference type="InterPro" id="IPR039199">
    <property type="entry name" value="FAM91"/>
</dbReference>
<evidence type="ECO:0000313" key="5">
    <source>
        <dbReference type="EMBL" id="CAD7652917.1"/>
    </source>
</evidence>
<evidence type="ECO:0000256" key="1">
    <source>
        <dbReference type="ARBA" id="ARBA00010319"/>
    </source>
</evidence>
<feature type="domain" description="FAM91 N-terminal" evidence="3">
    <location>
        <begin position="10"/>
        <end position="304"/>
    </location>
</feature>
<keyword evidence="6" id="KW-1185">Reference proteome</keyword>
<feature type="region of interest" description="Disordered" evidence="2">
    <location>
        <begin position="307"/>
        <end position="329"/>
    </location>
</feature>
<feature type="compositionally biased region" description="Polar residues" evidence="2">
    <location>
        <begin position="368"/>
        <end position="377"/>
    </location>
</feature>
<feature type="region of interest" description="Disordered" evidence="2">
    <location>
        <begin position="356"/>
        <end position="377"/>
    </location>
</feature>
<dbReference type="PANTHER" id="PTHR28441:SF2">
    <property type="entry name" value="PROTEIN FAM91A1"/>
    <property type="match status" value="1"/>
</dbReference>
<feature type="non-terminal residue" evidence="5">
    <location>
        <position position="1"/>
    </location>
</feature>
<dbReference type="OrthoDB" id="275996at2759"/>
<protein>
    <recommendedName>
        <fullName evidence="7">FAM91 N-terminal domain-containing protein</fullName>
    </recommendedName>
</protein>
<dbReference type="InterPro" id="IPR028097">
    <property type="entry name" value="FAM91_C_dom"/>
</dbReference>
<feature type="domain" description="FAM91 C-terminal" evidence="4">
    <location>
        <begin position="388"/>
        <end position="410"/>
    </location>
</feature>
<name>A0A7R9QPC5_9ACAR</name>
<comment type="similarity">
    <text evidence="1">Belongs to the FAM91 family.</text>
</comment>
<feature type="compositionally biased region" description="Polar residues" evidence="2">
    <location>
        <begin position="307"/>
        <end position="319"/>
    </location>
</feature>
<dbReference type="PANTHER" id="PTHR28441">
    <property type="entry name" value="PROTEIN FAM91A1"/>
    <property type="match status" value="1"/>
</dbReference>
<gene>
    <name evidence="5" type="ORF">ONB1V03_LOCUS9575</name>
</gene>
<proteinExistence type="inferred from homology"/>
<accession>A0A7R9QPC5</accession>
<organism evidence="5">
    <name type="scientific">Oppiella nova</name>
    <dbReference type="NCBI Taxonomy" id="334625"/>
    <lineage>
        <taxon>Eukaryota</taxon>
        <taxon>Metazoa</taxon>
        <taxon>Ecdysozoa</taxon>
        <taxon>Arthropoda</taxon>
        <taxon>Chelicerata</taxon>
        <taxon>Arachnida</taxon>
        <taxon>Acari</taxon>
        <taxon>Acariformes</taxon>
        <taxon>Sarcoptiformes</taxon>
        <taxon>Oribatida</taxon>
        <taxon>Brachypylina</taxon>
        <taxon>Oppioidea</taxon>
        <taxon>Oppiidae</taxon>
        <taxon>Oppiella</taxon>
    </lineage>
</organism>
<evidence type="ECO:0000256" key="2">
    <source>
        <dbReference type="SAM" id="MobiDB-lite"/>
    </source>
</evidence>
<dbReference type="InterPro" id="IPR028091">
    <property type="entry name" value="FAM91_N_dom"/>
</dbReference>
<evidence type="ECO:0000259" key="3">
    <source>
        <dbReference type="Pfam" id="PF14647"/>
    </source>
</evidence>
<dbReference type="EMBL" id="CAJPVJ010006064">
    <property type="protein sequence ID" value="CAG2170104.1"/>
    <property type="molecule type" value="Genomic_DNA"/>
</dbReference>
<evidence type="ECO:0008006" key="7">
    <source>
        <dbReference type="Google" id="ProtNLM"/>
    </source>
</evidence>
<evidence type="ECO:0000313" key="6">
    <source>
        <dbReference type="Proteomes" id="UP000728032"/>
    </source>
</evidence>
<dbReference type="EMBL" id="OC920889">
    <property type="protein sequence ID" value="CAD7652917.1"/>
    <property type="molecule type" value="Genomic_DNA"/>
</dbReference>
<dbReference type="Pfam" id="PF14648">
    <property type="entry name" value="FAM91_C"/>
    <property type="match status" value="1"/>
</dbReference>
<reference evidence="5" key="1">
    <citation type="submission" date="2020-11" db="EMBL/GenBank/DDBJ databases">
        <authorList>
            <person name="Tran Van P."/>
        </authorList>
    </citation>
    <scope>NUCLEOTIDE SEQUENCE</scope>
</reference>
<dbReference type="Pfam" id="PF14647">
    <property type="entry name" value="FAM91_N"/>
    <property type="match status" value="1"/>
</dbReference>